<evidence type="ECO:0000256" key="1">
    <source>
        <dbReference type="SAM" id="MobiDB-lite"/>
    </source>
</evidence>
<feature type="compositionally biased region" description="Basic and acidic residues" evidence="1">
    <location>
        <begin position="19"/>
        <end position="43"/>
    </location>
</feature>
<feature type="compositionally biased region" description="Basic and acidic residues" evidence="1">
    <location>
        <begin position="65"/>
        <end position="75"/>
    </location>
</feature>
<dbReference type="Proteomes" id="UP000799539">
    <property type="component" value="Unassembled WGS sequence"/>
</dbReference>
<feature type="region of interest" description="Disordered" evidence="1">
    <location>
        <begin position="1"/>
        <end position="111"/>
    </location>
</feature>
<proteinExistence type="predicted"/>
<protein>
    <recommendedName>
        <fullName evidence="4">Glycine zipper 2TM domain-containing protein</fullName>
    </recommendedName>
</protein>
<feature type="compositionally biased region" description="Polar residues" evidence="1">
    <location>
        <begin position="172"/>
        <end position="198"/>
    </location>
</feature>
<reference evidence="2" key="1">
    <citation type="journal article" date="2020" name="Stud. Mycol.">
        <title>101 Dothideomycetes genomes: a test case for predicting lifestyles and emergence of pathogens.</title>
        <authorList>
            <person name="Haridas S."/>
            <person name="Albert R."/>
            <person name="Binder M."/>
            <person name="Bloem J."/>
            <person name="Labutti K."/>
            <person name="Salamov A."/>
            <person name="Andreopoulos B."/>
            <person name="Baker S."/>
            <person name="Barry K."/>
            <person name="Bills G."/>
            <person name="Bluhm B."/>
            <person name="Cannon C."/>
            <person name="Castanera R."/>
            <person name="Culley D."/>
            <person name="Daum C."/>
            <person name="Ezra D."/>
            <person name="Gonzalez J."/>
            <person name="Henrissat B."/>
            <person name="Kuo A."/>
            <person name="Liang C."/>
            <person name="Lipzen A."/>
            <person name="Lutzoni F."/>
            <person name="Magnuson J."/>
            <person name="Mondo S."/>
            <person name="Nolan M."/>
            <person name="Ohm R."/>
            <person name="Pangilinan J."/>
            <person name="Park H.-J."/>
            <person name="Ramirez L."/>
            <person name="Alfaro M."/>
            <person name="Sun H."/>
            <person name="Tritt A."/>
            <person name="Yoshinaga Y."/>
            <person name="Zwiers L.-H."/>
            <person name="Turgeon B."/>
            <person name="Goodwin S."/>
            <person name="Spatafora J."/>
            <person name="Crous P."/>
            <person name="Grigoriev I."/>
        </authorList>
    </citation>
    <scope>NUCLEOTIDE SEQUENCE</scope>
    <source>
        <strain evidence="2">SCOH1-5</strain>
    </source>
</reference>
<keyword evidence="3" id="KW-1185">Reference proteome</keyword>
<feature type="region of interest" description="Disordered" evidence="1">
    <location>
        <begin position="130"/>
        <end position="377"/>
    </location>
</feature>
<dbReference type="AlphaFoldDB" id="A0A6A6FG79"/>
<feature type="compositionally biased region" description="Polar residues" evidence="1">
    <location>
        <begin position="228"/>
        <end position="238"/>
    </location>
</feature>
<evidence type="ECO:0000313" key="2">
    <source>
        <dbReference type="EMBL" id="KAF2212422.1"/>
    </source>
</evidence>
<feature type="compositionally biased region" description="Basic and acidic residues" evidence="1">
    <location>
        <begin position="276"/>
        <end position="307"/>
    </location>
</feature>
<dbReference type="OrthoDB" id="3649448at2759"/>
<feature type="compositionally biased region" description="Basic residues" evidence="1">
    <location>
        <begin position="55"/>
        <end position="64"/>
    </location>
</feature>
<feature type="compositionally biased region" description="Polar residues" evidence="1">
    <location>
        <begin position="362"/>
        <end position="376"/>
    </location>
</feature>
<evidence type="ECO:0000313" key="3">
    <source>
        <dbReference type="Proteomes" id="UP000799539"/>
    </source>
</evidence>
<sequence>MKKRSSRRYSDDEYEDDTRDDRDSGYRSDGHRSRRSDVKKPVDGPDEDFDEINNRPRRKRSRARRRDDDDKYGKHDGHHRSSRKRGGIEYGDGAIPPVEQPPPATTYTDPMAGAAAMGGAFAATQAFQHNGAFGSPAPSNAAYGSPLPATGAYGSPQASSSAYGSPQPFQPQPNIAGSVNSSFSHDPNQPPARSTSTLRGGMSTGYVPYAHIYGGPTHALGFPPPQSDVGSVQPTYMNQVAAPKVAPPPSDYQQNPYAQEALPGTQPGYMPNPNEQRSRQYESTQHDDRYDTKTRSGYDSDETARQSRRERRRSRKSRRDRTPSQDSYYSEESYDDRNRSRRRRSRPPPPPRHDSPPVVAPQSKSTVKGPFDTSQRGLGYSAVGALAGGLIGSEFGKGPMPRALATAVGAIAANVFQARERRKEEAREKEYHLRKAGYYSD</sequence>
<feature type="compositionally biased region" description="Basic residues" evidence="1">
    <location>
        <begin position="76"/>
        <end position="85"/>
    </location>
</feature>
<gene>
    <name evidence="2" type="ORF">CERZMDRAFT_106174</name>
</gene>
<name>A0A6A6FG79_9PEZI</name>
<accession>A0A6A6FG79</accession>
<dbReference type="EMBL" id="ML992673">
    <property type="protein sequence ID" value="KAF2212422.1"/>
    <property type="molecule type" value="Genomic_DNA"/>
</dbReference>
<evidence type="ECO:0008006" key="4">
    <source>
        <dbReference type="Google" id="ProtNLM"/>
    </source>
</evidence>
<organism evidence="2 3">
    <name type="scientific">Cercospora zeae-maydis SCOH1-5</name>
    <dbReference type="NCBI Taxonomy" id="717836"/>
    <lineage>
        <taxon>Eukaryota</taxon>
        <taxon>Fungi</taxon>
        <taxon>Dikarya</taxon>
        <taxon>Ascomycota</taxon>
        <taxon>Pezizomycotina</taxon>
        <taxon>Dothideomycetes</taxon>
        <taxon>Dothideomycetidae</taxon>
        <taxon>Mycosphaerellales</taxon>
        <taxon>Mycosphaerellaceae</taxon>
        <taxon>Cercospora</taxon>
    </lineage>
</organism>
<feature type="compositionally biased region" description="Basic residues" evidence="1">
    <location>
        <begin position="308"/>
        <end position="319"/>
    </location>
</feature>